<proteinExistence type="predicted"/>
<sequence>MLANVQRALRRGWVLLMADIKASSRREDDIGVPPAAYLDYICRK</sequence>
<dbReference type="AlphaFoldDB" id="A0A7I7VTI0"/>
<protein>
    <submittedName>
        <fullName evidence="1">Uncharacterized protein</fullName>
    </submittedName>
</protein>
<name>A0A7I7VTI0_9MYCO</name>
<dbReference type="EMBL" id="AP022605">
    <property type="protein sequence ID" value="BBZ08320.1"/>
    <property type="molecule type" value="Genomic_DNA"/>
</dbReference>
<organism evidence="1 2">
    <name type="scientific">Mycolicibacterium doricum</name>
    <dbReference type="NCBI Taxonomy" id="126673"/>
    <lineage>
        <taxon>Bacteria</taxon>
        <taxon>Bacillati</taxon>
        <taxon>Actinomycetota</taxon>
        <taxon>Actinomycetes</taxon>
        <taxon>Mycobacteriales</taxon>
        <taxon>Mycobacteriaceae</taxon>
        <taxon>Mycolicibacterium</taxon>
    </lineage>
</organism>
<gene>
    <name evidence="1" type="ORF">MDOR_24890</name>
</gene>
<reference evidence="1 2" key="1">
    <citation type="journal article" date="2019" name="Emerg. Microbes Infect.">
        <title>Comprehensive subspecies identification of 175 nontuberculous mycobacteria species based on 7547 genomic profiles.</title>
        <authorList>
            <person name="Matsumoto Y."/>
            <person name="Kinjo T."/>
            <person name="Motooka D."/>
            <person name="Nabeya D."/>
            <person name="Jung N."/>
            <person name="Uechi K."/>
            <person name="Horii T."/>
            <person name="Iida T."/>
            <person name="Fujita J."/>
            <person name="Nakamura S."/>
        </authorList>
    </citation>
    <scope>NUCLEOTIDE SEQUENCE [LARGE SCALE GENOMIC DNA]</scope>
    <source>
        <strain evidence="1 2">JCM 12405</strain>
    </source>
</reference>
<dbReference type="Proteomes" id="UP000467201">
    <property type="component" value="Chromosome"/>
</dbReference>
<evidence type="ECO:0000313" key="1">
    <source>
        <dbReference type="EMBL" id="BBZ08320.1"/>
    </source>
</evidence>
<dbReference type="KEGG" id="mdr:MDOR_24890"/>
<evidence type="ECO:0000313" key="2">
    <source>
        <dbReference type="Proteomes" id="UP000467201"/>
    </source>
</evidence>
<accession>A0A7I7VTI0</accession>